<feature type="transmembrane region" description="Helical" evidence="1">
    <location>
        <begin position="36"/>
        <end position="56"/>
    </location>
</feature>
<organism evidence="2">
    <name type="scientific">Octopus bimaculoides</name>
    <name type="common">California two-spotted octopus</name>
    <dbReference type="NCBI Taxonomy" id="37653"/>
    <lineage>
        <taxon>Eukaryota</taxon>
        <taxon>Metazoa</taxon>
        <taxon>Spiralia</taxon>
        <taxon>Lophotrochozoa</taxon>
        <taxon>Mollusca</taxon>
        <taxon>Cephalopoda</taxon>
        <taxon>Coleoidea</taxon>
        <taxon>Octopodiformes</taxon>
        <taxon>Octopoda</taxon>
        <taxon>Incirrata</taxon>
        <taxon>Octopodidae</taxon>
        <taxon>Octopus</taxon>
    </lineage>
</organism>
<proteinExistence type="predicted"/>
<name>A0A0L8HL77_OCTBM</name>
<protein>
    <submittedName>
        <fullName evidence="2">Uncharacterized protein</fullName>
    </submittedName>
</protein>
<keyword evidence="1" id="KW-0812">Transmembrane</keyword>
<accession>A0A0L8HL77</accession>
<dbReference type="AlphaFoldDB" id="A0A0L8HL77"/>
<evidence type="ECO:0000256" key="1">
    <source>
        <dbReference type="SAM" id="Phobius"/>
    </source>
</evidence>
<keyword evidence="1" id="KW-1133">Transmembrane helix</keyword>
<keyword evidence="1" id="KW-0472">Membrane</keyword>
<sequence>MHKTLLFIHTYDQEGDLRNICNGLHKIYYKRFKRASFVDTVSSSLSVFAIAFYMPFCVKSNICRC</sequence>
<dbReference type="EMBL" id="KQ417953">
    <property type="protein sequence ID" value="KOF89530.1"/>
    <property type="molecule type" value="Genomic_DNA"/>
</dbReference>
<reference evidence="2" key="1">
    <citation type="submission" date="2015-07" db="EMBL/GenBank/DDBJ databases">
        <title>MeaNS - Measles Nucleotide Surveillance Program.</title>
        <authorList>
            <person name="Tran T."/>
            <person name="Druce J."/>
        </authorList>
    </citation>
    <scope>NUCLEOTIDE SEQUENCE</scope>
    <source>
        <strain evidence="2">UCB-OBI-ISO-001</strain>
        <tissue evidence="2">Gonad</tissue>
    </source>
</reference>
<gene>
    <name evidence="2" type="ORF">OCBIM_22012917mg</name>
</gene>
<evidence type="ECO:0000313" key="2">
    <source>
        <dbReference type="EMBL" id="KOF89530.1"/>
    </source>
</evidence>